<accession>A0ABP0HTC6</accession>
<evidence type="ECO:0000313" key="2">
    <source>
        <dbReference type="EMBL" id="CAK8993446.1"/>
    </source>
</evidence>
<proteinExistence type="predicted"/>
<comment type="caution">
    <text evidence="2">The sequence shown here is derived from an EMBL/GenBank/DDBJ whole genome shotgun (WGS) entry which is preliminary data.</text>
</comment>
<protein>
    <submittedName>
        <fullName evidence="2">Uncharacterized protein</fullName>
    </submittedName>
</protein>
<organism evidence="2 3">
    <name type="scientific">Durusdinium trenchii</name>
    <dbReference type="NCBI Taxonomy" id="1381693"/>
    <lineage>
        <taxon>Eukaryota</taxon>
        <taxon>Sar</taxon>
        <taxon>Alveolata</taxon>
        <taxon>Dinophyceae</taxon>
        <taxon>Suessiales</taxon>
        <taxon>Symbiodiniaceae</taxon>
        <taxon>Durusdinium</taxon>
    </lineage>
</organism>
<evidence type="ECO:0000313" key="3">
    <source>
        <dbReference type="Proteomes" id="UP001642484"/>
    </source>
</evidence>
<evidence type="ECO:0000256" key="1">
    <source>
        <dbReference type="SAM" id="SignalP"/>
    </source>
</evidence>
<dbReference type="Proteomes" id="UP001642484">
    <property type="component" value="Unassembled WGS sequence"/>
</dbReference>
<gene>
    <name evidence="2" type="ORF">CCMP2556_LOCUS3247</name>
</gene>
<name>A0ABP0HTC6_9DINO</name>
<reference evidence="2 3" key="1">
    <citation type="submission" date="2024-02" db="EMBL/GenBank/DDBJ databases">
        <authorList>
            <person name="Chen Y."/>
            <person name="Shah S."/>
            <person name="Dougan E. K."/>
            <person name="Thang M."/>
            <person name="Chan C."/>
        </authorList>
    </citation>
    <scope>NUCLEOTIDE SEQUENCE [LARGE SCALE GENOMIC DNA]</scope>
</reference>
<feature type="signal peptide" evidence="1">
    <location>
        <begin position="1"/>
        <end position="26"/>
    </location>
</feature>
<keyword evidence="3" id="KW-1185">Reference proteome</keyword>
<dbReference type="EMBL" id="CAXAMN010001245">
    <property type="protein sequence ID" value="CAK8993446.1"/>
    <property type="molecule type" value="Genomic_DNA"/>
</dbReference>
<keyword evidence="1" id="KW-0732">Signal</keyword>
<sequence>MPPRWRASQLALTACAAVMLLNLGAPKTLLDLCDFVAATSYKHYGRDVECFDCFAGKGAVGSAFRLNGCKTVSQDLEMGPAHDLASTPGFLRAILNVLRCVPDGVLVMGPPCGSFVFMNLGTSRRSEHRPYGDESLPHVEMGSLLCSRALLLLLLATVRGVYTVLEQPGTSTMRYYPDLKAVAAAIQKHLGGKSWLTQYMWMGAWGAPTLKPTRVWGTPPWICNLYAKPSKSLRKKLLANSKRLKITFKKTKNGQTSVCGGPGLAATAAYPDGFGRRVFELYQMNKDHNGLQLLAKIKVAFALVQAKKTKCAKWKGAWRKANVAVLKRFVTKAAEKGLFQPIGPVNDREPYTYG</sequence>
<feature type="chain" id="PRO_5047123080" evidence="1">
    <location>
        <begin position="27"/>
        <end position="354"/>
    </location>
</feature>